<sequence>MVNNPSTNDTPGRPKDKVERKKSIVQQVWEKAIKKSKSKKKKGSKKPPPYSYCNEDGHSVQTCKYMQTTQEMLKAMKEMELKL</sequence>
<gene>
    <name evidence="2" type="ORF">NCGR_LOCUS18149</name>
</gene>
<keyword evidence="3" id="KW-1185">Reference proteome</keyword>
<feature type="compositionally biased region" description="Basic residues" evidence="1">
    <location>
        <begin position="34"/>
        <end position="45"/>
    </location>
</feature>
<dbReference type="AlphaFoldDB" id="A0A811NQA4"/>
<evidence type="ECO:0000256" key="1">
    <source>
        <dbReference type="SAM" id="MobiDB-lite"/>
    </source>
</evidence>
<dbReference type="Proteomes" id="UP000604825">
    <property type="component" value="Unassembled WGS sequence"/>
</dbReference>
<evidence type="ECO:0000313" key="3">
    <source>
        <dbReference type="Proteomes" id="UP000604825"/>
    </source>
</evidence>
<accession>A0A811NQA4</accession>
<organism evidence="2 3">
    <name type="scientific">Miscanthus lutarioriparius</name>
    <dbReference type="NCBI Taxonomy" id="422564"/>
    <lineage>
        <taxon>Eukaryota</taxon>
        <taxon>Viridiplantae</taxon>
        <taxon>Streptophyta</taxon>
        <taxon>Embryophyta</taxon>
        <taxon>Tracheophyta</taxon>
        <taxon>Spermatophyta</taxon>
        <taxon>Magnoliopsida</taxon>
        <taxon>Liliopsida</taxon>
        <taxon>Poales</taxon>
        <taxon>Poaceae</taxon>
        <taxon>PACMAD clade</taxon>
        <taxon>Panicoideae</taxon>
        <taxon>Andropogonodae</taxon>
        <taxon>Andropogoneae</taxon>
        <taxon>Saccharinae</taxon>
        <taxon>Miscanthus</taxon>
    </lineage>
</organism>
<feature type="compositionally biased region" description="Basic and acidic residues" evidence="1">
    <location>
        <begin position="12"/>
        <end position="22"/>
    </location>
</feature>
<reference evidence="2" key="1">
    <citation type="submission" date="2020-10" db="EMBL/GenBank/DDBJ databases">
        <authorList>
            <person name="Han B."/>
            <person name="Lu T."/>
            <person name="Zhao Q."/>
            <person name="Huang X."/>
            <person name="Zhao Y."/>
        </authorList>
    </citation>
    <scope>NUCLEOTIDE SEQUENCE</scope>
</reference>
<protein>
    <submittedName>
        <fullName evidence="2">Uncharacterized protein</fullName>
    </submittedName>
</protein>
<evidence type="ECO:0000313" key="2">
    <source>
        <dbReference type="EMBL" id="CAD6226280.1"/>
    </source>
</evidence>
<proteinExistence type="predicted"/>
<dbReference type="EMBL" id="CAJGYO010000004">
    <property type="protein sequence ID" value="CAD6226280.1"/>
    <property type="molecule type" value="Genomic_DNA"/>
</dbReference>
<name>A0A811NQA4_9POAL</name>
<feature type="compositionally biased region" description="Polar residues" evidence="1">
    <location>
        <begin position="1"/>
        <end position="10"/>
    </location>
</feature>
<feature type="region of interest" description="Disordered" evidence="1">
    <location>
        <begin position="1"/>
        <end position="57"/>
    </location>
</feature>
<comment type="caution">
    <text evidence="2">The sequence shown here is derived from an EMBL/GenBank/DDBJ whole genome shotgun (WGS) entry which is preliminary data.</text>
</comment>